<keyword evidence="3" id="KW-1185">Reference proteome</keyword>
<evidence type="ECO:0000256" key="1">
    <source>
        <dbReference type="SAM" id="MobiDB-lite"/>
    </source>
</evidence>
<dbReference type="EMBL" id="JAADJZ010000033">
    <property type="protein sequence ID" value="KAF2865431.1"/>
    <property type="molecule type" value="Genomic_DNA"/>
</dbReference>
<protein>
    <submittedName>
        <fullName evidence="2">Uncharacterized protein</fullName>
    </submittedName>
</protein>
<sequence length="161" mass="18250">MTASTNRATGDNALGEAKQGRDRAEQRTSQSTCRPRSRCDSPLLLSDIRQPRRPACDDTECKHYLPDIERTRLPNALEVQSQCFINQDPISDTFFKGRVHLGVPELCWTHLDSDITYSVSIECGDTSQFDKRHQTRPANYPVDQCNPPPPLLTAYSRPLYI</sequence>
<name>A0A7C8I1E6_9PLEO</name>
<dbReference type="Proteomes" id="UP000481861">
    <property type="component" value="Unassembled WGS sequence"/>
</dbReference>
<proteinExistence type="predicted"/>
<comment type="caution">
    <text evidence="2">The sequence shown here is derived from an EMBL/GenBank/DDBJ whole genome shotgun (WGS) entry which is preliminary data.</text>
</comment>
<organism evidence="2 3">
    <name type="scientific">Massariosphaeria phaeospora</name>
    <dbReference type="NCBI Taxonomy" id="100035"/>
    <lineage>
        <taxon>Eukaryota</taxon>
        <taxon>Fungi</taxon>
        <taxon>Dikarya</taxon>
        <taxon>Ascomycota</taxon>
        <taxon>Pezizomycotina</taxon>
        <taxon>Dothideomycetes</taxon>
        <taxon>Pleosporomycetidae</taxon>
        <taxon>Pleosporales</taxon>
        <taxon>Pleosporales incertae sedis</taxon>
        <taxon>Massariosphaeria</taxon>
    </lineage>
</organism>
<gene>
    <name evidence="2" type="ORF">BDV95DRAFT_253190</name>
</gene>
<reference evidence="2 3" key="1">
    <citation type="submission" date="2020-01" db="EMBL/GenBank/DDBJ databases">
        <authorList>
            <consortium name="DOE Joint Genome Institute"/>
            <person name="Haridas S."/>
            <person name="Albert R."/>
            <person name="Binder M."/>
            <person name="Bloem J."/>
            <person name="Labutti K."/>
            <person name="Salamov A."/>
            <person name="Andreopoulos B."/>
            <person name="Baker S.E."/>
            <person name="Barry K."/>
            <person name="Bills G."/>
            <person name="Bluhm B.H."/>
            <person name="Cannon C."/>
            <person name="Castanera R."/>
            <person name="Culley D.E."/>
            <person name="Daum C."/>
            <person name="Ezra D."/>
            <person name="Gonzalez J.B."/>
            <person name="Henrissat B."/>
            <person name="Kuo A."/>
            <person name="Liang C."/>
            <person name="Lipzen A."/>
            <person name="Lutzoni F."/>
            <person name="Magnuson J."/>
            <person name="Mondo S."/>
            <person name="Nolan M."/>
            <person name="Ohm R."/>
            <person name="Pangilinan J."/>
            <person name="Park H.-J.H."/>
            <person name="Ramirez L."/>
            <person name="Alfaro M."/>
            <person name="Sun H."/>
            <person name="Tritt A."/>
            <person name="Yoshinaga Y."/>
            <person name="Zwiers L.-H.L."/>
            <person name="Turgeon B.G."/>
            <person name="Goodwin S.B."/>
            <person name="Spatafora J.W."/>
            <person name="Crous P.W."/>
            <person name="Grigoriev I.V."/>
        </authorList>
    </citation>
    <scope>NUCLEOTIDE SEQUENCE [LARGE SCALE GENOMIC DNA]</scope>
    <source>
        <strain evidence="2 3">CBS 611.86</strain>
    </source>
</reference>
<evidence type="ECO:0000313" key="3">
    <source>
        <dbReference type="Proteomes" id="UP000481861"/>
    </source>
</evidence>
<feature type="region of interest" description="Disordered" evidence="1">
    <location>
        <begin position="1"/>
        <end position="38"/>
    </location>
</feature>
<accession>A0A7C8I1E6</accession>
<dbReference type="AlphaFoldDB" id="A0A7C8I1E6"/>
<evidence type="ECO:0000313" key="2">
    <source>
        <dbReference type="EMBL" id="KAF2865431.1"/>
    </source>
</evidence>